<reference evidence="1" key="1">
    <citation type="submission" date="2021-01" db="EMBL/GenBank/DDBJ databases">
        <authorList>
            <person name="Sun Q."/>
        </authorList>
    </citation>
    <scope>NUCLEOTIDE SEQUENCE</scope>
    <source>
        <strain evidence="1">YIM B02566</strain>
    </source>
</reference>
<evidence type="ECO:0000313" key="1">
    <source>
        <dbReference type="EMBL" id="MBK1867453.1"/>
    </source>
</evidence>
<proteinExistence type="predicted"/>
<keyword evidence="2" id="KW-1185">Reference proteome</keyword>
<dbReference type="Proteomes" id="UP000616151">
    <property type="component" value="Unassembled WGS sequence"/>
</dbReference>
<gene>
    <name evidence="1" type="ORF">JHL16_13940</name>
</gene>
<dbReference type="EMBL" id="JAENHL010000007">
    <property type="protein sequence ID" value="MBK1867453.1"/>
    <property type="molecule type" value="Genomic_DNA"/>
</dbReference>
<name>A0ACC5R4C0_9HYPH</name>
<sequence length="402" mass="43066">MTQPASARSSVEFITLMALTFSLIAMSIDGMLPALGDIAHELGAADPNDRQLVLTAFFGGLTVGQFIYGPISDSTGRKPAMYAGIGCFIAGGLICAFTTDFTLMLLGRVLQGFGAAGPRIVGMAMVRDLFVGRSMARIMSFVMTVLILVPVLAPSIGQLILLVADWRMIFLALAIVGMLDFLWLATRQPETLAKTERVPLSIGRILRSAWEALSHRRTLGYTLATGFIFGAVISYLGTSQQIFQEQYGTGQLFGVYFGLLAAGIGVASFANARLVMRFGMRNLSKWALRTSCLSSLAFLPFALLLDGHPPFWAFMAYMTVLFFCNGLQFSNYSALAMEPMGHIAGVAAAVIGSVSNLIAVATGSPIGRLYDGTVIPLVAGFAGLGVAAWLAVEWAERDRRPV</sequence>
<comment type="caution">
    <text evidence="1">The sequence shown here is derived from an EMBL/GenBank/DDBJ whole genome shotgun (WGS) entry which is preliminary data.</text>
</comment>
<evidence type="ECO:0000313" key="2">
    <source>
        <dbReference type="Proteomes" id="UP000616151"/>
    </source>
</evidence>
<accession>A0ACC5R4C0</accession>
<organism evidence="1 2">
    <name type="scientific">Taklimakanibacter albus</name>
    <dbReference type="NCBI Taxonomy" id="2800327"/>
    <lineage>
        <taxon>Bacteria</taxon>
        <taxon>Pseudomonadati</taxon>
        <taxon>Pseudomonadota</taxon>
        <taxon>Alphaproteobacteria</taxon>
        <taxon>Hyphomicrobiales</taxon>
        <taxon>Aestuariivirgaceae</taxon>
        <taxon>Taklimakanibacter</taxon>
    </lineage>
</organism>
<protein>
    <submittedName>
        <fullName evidence="1">Multidrug effflux MFS transporter</fullName>
    </submittedName>
</protein>